<feature type="transmembrane region" description="Helical" evidence="1">
    <location>
        <begin position="200"/>
        <end position="218"/>
    </location>
</feature>
<feature type="transmembrane region" description="Helical" evidence="1">
    <location>
        <begin position="128"/>
        <end position="149"/>
    </location>
</feature>
<feature type="transmembrane region" description="Helical" evidence="1">
    <location>
        <begin position="224"/>
        <end position="240"/>
    </location>
</feature>
<feature type="transmembrane region" description="Helical" evidence="1">
    <location>
        <begin position="176"/>
        <end position="193"/>
    </location>
</feature>
<feature type="transmembrane region" description="Helical" evidence="1">
    <location>
        <begin position="45"/>
        <end position="63"/>
    </location>
</feature>
<feature type="transmembrane region" description="Helical" evidence="1">
    <location>
        <begin position="392"/>
        <end position="408"/>
    </location>
</feature>
<protein>
    <recommendedName>
        <fullName evidence="4">O-antigen ligase domain-containing protein</fullName>
    </recommendedName>
</protein>
<feature type="transmembrane region" description="Helical" evidence="1">
    <location>
        <begin position="252"/>
        <end position="272"/>
    </location>
</feature>
<dbReference type="AlphaFoldDB" id="A0A4Q2UUQ8"/>
<accession>A0A4Q2UUQ8</accession>
<evidence type="ECO:0000313" key="3">
    <source>
        <dbReference type="Proteomes" id="UP000290407"/>
    </source>
</evidence>
<evidence type="ECO:0008006" key="4">
    <source>
        <dbReference type="Google" id="ProtNLM"/>
    </source>
</evidence>
<comment type="caution">
    <text evidence="2">The sequence shown here is derived from an EMBL/GenBank/DDBJ whole genome shotgun (WGS) entry which is preliminary data.</text>
</comment>
<dbReference type="EMBL" id="SBLB01000001">
    <property type="protein sequence ID" value="RYC70629.1"/>
    <property type="molecule type" value="Genomic_DNA"/>
</dbReference>
<evidence type="ECO:0000313" key="2">
    <source>
        <dbReference type="EMBL" id="RYC70629.1"/>
    </source>
</evidence>
<sequence length="459" mass="51849">MAKFIRLLQTLDLMRMVVGICILLDGYPLIFFFRDALRLAPGNSTFTAVAMAGGLLLMIPFTVLRRLYRPNITMFWLGITFLILCVLYMFVYNGVPGFKDYDRDMIYYAYILIFLFLLINIPNDVIRVFIPIVVLFTLVSNLGLIYSLITDPTWTIGQRATISLNNSDEGSGNPHAFSRNAFMGLIACAIWLLNPQTNILFRLLSLFAGVLNLAVLVLTQTRSAIVALIIAVVFFVYFNVRPAQIRTAVRSLFRPMPIAVIVIGLIGISFFFRKYYDAYAILYGYVIGFMERNLENVYALLGLSVNSGYKATLDDSAANRSVSALFFTNVLEGHPHRLILGYGYKFLYLDIPLIESLTNQGIFGFALFGILNAMVLRYAIRSMSTNPNELSVFLAYFYMLILVQLFTNGRPYDITFWFPLAAMIRFMGVEHLLPAHLTKRPTPGVTSELMPVRPLALPS</sequence>
<keyword evidence="1" id="KW-0812">Transmembrane</keyword>
<feature type="transmembrane region" description="Helical" evidence="1">
    <location>
        <begin position="75"/>
        <end position="93"/>
    </location>
</feature>
<reference evidence="2 3" key="1">
    <citation type="submission" date="2019-01" db="EMBL/GenBank/DDBJ databases">
        <title>Spirosoma flava sp. nov., a propanil-degrading bacterium isolated from herbicide-contaminated soil.</title>
        <authorList>
            <person name="Zhang L."/>
            <person name="Jiang J.-D."/>
        </authorList>
    </citation>
    <scope>NUCLEOTIDE SEQUENCE [LARGE SCALE GENOMIC DNA]</scope>
    <source>
        <strain evidence="2 3">TY50</strain>
    </source>
</reference>
<keyword evidence="3" id="KW-1185">Reference proteome</keyword>
<dbReference type="RefSeq" id="WP_077919931.1">
    <property type="nucleotide sequence ID" value="NZ_SBLB01000001.1"/>
</dbReference>
<organism evidence="2 3">
    <name type="scientific">Spirosoma sordidisoli</name>
    <dbReference type="NCBI Taxonomy" id="2502893"/>
    <lineage>
        <taxon>Bacteria</taxon>
        <taxon>Pseudomonadati</taxon>
        <taxon>Bacteroidota</taxon>
        <taxon>Cytophagia</taxon>
        <taxon>Cytophagales</taxon>
        <taxon>Cytophagaceae</taxon>
        <taxon>Spirosoma</taxon>
    </lineage>
</organism>
<feature type="transmembrane region" description="Helical" evidence="1">
    <location>
        <begin position="105"/>
        <end position="121"/>
    </location>
</feature>
<gene>
    <name evidence="2" type="ORF">EQG79_00310</name>
</gene>
<dbReference type="Proteomes" id="UP000290407">
    <property type="component" value="Unassembled WGS sequence"/>
</dbReference>
<name>A0A4Q2UUQ8_9BACT</name>
<evidence type="ECO:0000256" key="1">
    <source>
        <dbReference type="SAM" id="Phobius"/>
    </source>
</evidence>
<proteinExistence type="predicted"/>
<keyword evidence="1" id="KW-1133">Transmembrane helix</keyword>
<feature type="transmembrane region" description="Helical" evidence="1">
    <location>
        <begin position="12"/>
        <end position="33"/>
    </location>
</feature>
<feature type="transmembrane region" description="Helical" evidence="1">
    <location>
        <begin position="362"/>
        <end position="380"/>
    </location>
</feature>
<keyword evidence="1" id="KW-0472">Membrane</keyword>